<proteinExistence type="predicted"/>
<dbReference type="Proteomes" id="UP000807504">
    <property type="component" value="Unassembled WGS sequence"/>
</dbReference>
<dbReference type="EMBL" id="JABXBU010002227">
    <property type="protein sequence ID" value="KAF8774429.1"/>
    <property type="molecule type" value="Genomic_DNA"/>
</dbReference>
<protein>
    <submittedName>
        <fullName evidence="1">Uncharacterized protein</fullName>
    </submittedName>
</protein>
<name>A0A8T0EQF6_ARGBR</name>
<organism evidence="1 2">
    <name type="scientific">Argiope bruennichi</name>
    <name type="common">Wasp spider</name>
    <name type="synonym">Aranea bruennichi</name>
    <dbReference type="NCBI Taxonomy" id="94029"/>
    <lineage>
        <taxon>Eukaryota</taxon>
        <taxon>Metazoa</taxon>
        <taxon>Ecdysozoa</taxon>
        <taxon>Arthropoda</taxon>
        <taxon>Chelicerata</taxon>
        <taxon>Arachnida</taxon>
        <taxon>Araneae</taxon>
        <taxon>Araneomorphae</taxon>
        <taxon>Entelegynae</taxon>
        <taxon>Araneoidea</taxon>
        <taxon>Araneidae</taxon>
        <taxon>Argiope</taxon>
    </lineage>
</organism>
<reference evidence="1" key="1">
    <citation type="journal article" date="2020" name="bioRxiv">
        <title>Chromosome-level reference genome of the European wasp spider Argiope bruennichi: a resource for studies on range expansion and evolutionary adaptation.</title>
        <authorList>
            <person name="Sheffer M.M."/>
            <person name="Hoppe A."/>
            <person name="Krehenwinkel H."/>
            <person name="Uhl G."/>
            <person name="Kuss A.W."/>
            <person name="Jensen L."/>
            <person name="Jensen C."/>
            <person name="Gillespie R.G."/>
            <person name="Hoff K.J."/>
            <person name="Prost S."/>
        </authorList>
    </citation>
    <scope>NUCLEOTIDE SEQUENCE</scope>
</reference>
<comment type="caution">
    <text evidence="1">The sequence shown here is derived from an EMBL/GenBank/DDBJ whole genome shotgun (WGS) entry which is preliminary data.</text>
</comment>
<evidence type="ECO:0000313" key="2">
    <source>
        <dbReference type="Proteomes" id="UP000807504"/>
    </source>
</evidence>
<keyword evidence="2" id="KW-1185">Reference proteome</keyword>
<dbReference type="AlphaFoldDB" id="A0A8T0EQF6"/>
<reference evidence="1" key="2">
    <citation type="submission" date="2020-06" db="EMBL/GenBank/DDBJ databases">
        <authorList>
            <person name="Sheffer M."/>
        </authorList>
    </citation>
    <scope>NUCLEOTIDE SEQUENCE</scope>
</reference>
<gene>
    <name evidence="1" type="ORF">HNY73_016979</name>
</gene>
<sequence>MVGETLETSATVSYFKNNRGGFSPGTASVWPDSNVRYENKNEKKDGFSYYIISHRDKAKKHVYSKEAT</sequence>
<evidence type="ECO:0000313" key="1">
    <source>
        <dbReference type="EMBL" id="KAF8774429.1"/>
    </source>
</evidence>
<accession>A0A8T0EQF6</accession>